<feature type="transmembrane region" description="Helical" evidence="4">
    <location>
        <begin position="12"/>
        <end position="33"/>
    </location>
</feature>
<keyword evidence="3" id="KW-0597">Phosphoprotein</keyword>
<proteinExistence type="predicted"/>
<dbReference type="Proteomes" id="UP000319732">
    <property type="component" value="Unassembled WGS sequence"/>
</dbReference>
<sequence length="434" mass="48335">MTITKSFVSRLVVFATVITLGTSLLAFILLTYFAGRPALLPVAFIAVLAVALGAAIWMGRVITRDLTSLEIALFNLKDQNFSVSIATPQMPEIQRMARLFNQVFDQLRNERQSIYQRELLLDKVMQNSPIAVVLTDDHGVIVYANLAARKLVKQHRPLEGNHFPALAAQLPEAFTKAVDDNRETLFQLDSEQGKTTYHYSTGRFTLHTRHHYLHLFKDLTRQINRQEIATWKKVIRVISHELNNSLAPISSMTHSSKVLADTGKIEQLKGVLERIEENVKHLHHFIQRYAGFARLPLPQKSPIDWDIWIRSLKDQYSFTLSTPVPDWPLEVDVSQLQQVVVNLLKNAHESGSPPGAIGLAVARQQQHTVLEVSDGGPGMSSTVMESALVPFYSTKPSGSGLGLALCQEIIEAHDGRLSLHNSPGGGLTVRIALP</sequence>
<dbReference type="SUPFAM" id="SSF47384">
    <property type="entry name" value="Homodimeric domain of signal transducing histidine kinase"/>
    <property type="match status" value="1"/>
</dbReference>
<evidence type="ECO:0000256" key="2">
    <source>
        <dbReference type="ARBA" id="ARBA00012438"/>
    </source>
</evidence>
<evidence type="ECO:0000259" key="5">
    <source>
        <dbReference type="PROSITE" id="PS50109"/>
    </source>
</evidence>
<dbReference type="PANTHER" id="PTHR43065:SF51">
    <property type="entry name" value="HISTIDINE KINASE"/>
    <property type="match status" value="1"/>
</dbReference>
<dbReference type="PANTHER" id="PTHR43065">
    <property type="entry name" value="SENSOR HISTIDINE KINASE"/>
    <property type="match status" value="1"/>
</dbReference>
<dbReference type="GO" id="GO:0000155">
    <property type="term" value="F:phosphorelay sensor kinase activity"/>
    <property type="evidence" value="ECO:0007669"/>
    <property type="project" value="InterPro"/>
</dbReference>
<dbReference type="InterPro" id="IPR036890">
    <property type="entry name" value="HATPase_C_sf"/>
</dbReference>
<dbReference type="InterPro" id="IPR036097">
    <property type="entry name" value="HisK_dim/P_sf"/>
</dbReference>
<feature type="transmembrane region" description="Helical" evidence="4">
    <location>
        <begin position="39"/>
        <end position="59"/>
    </location>
</feature>
<dbReference type="Gene3D" id="6.10.340.10">
    <property type="match status" value="1"/>
</dbReference>
<evidence type="ECO:0000313" key="7">
    <source>
        <dbReference type="Proteomes" id="UP000319732"/>
    </source>
</evidence>
<dbReference type="InterPro" id="IPR004358">
    <property type="entry name" value="Sig_transdc_His_kin-like_C"/>
</dbReference>
<dbReference type="CDD" id="cd00082">
    <property type="entry name" value="HisKA"/>
    <property type="match status" value="1"/>
</dbReference>
<dbReference type="InterPro" id="IPR003661">
    <property type="entry name" value="HisK_dim/P_dom"/>
</dbReference>
<evidence type="ECO:0000313" key="6">
    <source>
        <dbReference type="EMBL" id="TQV70172.1"/>
    </source>
</evidence>
<keyword evidence="7" id="KW-1185">Reference proteome</keyword>
<dbReference type="Gene3D" id="1.10.287.130">
    <property type="match status" value="1"/>
</dbReference>
<dbReference type="InterPro" id="IPR005467">
    <property type="entry name" value="His_kinase_dom"/>
</dbReference>
<comment type="caution">
    <text evidence="6">The sequence shown here is derived from an EMBL/GenBank/DDBJ whole genome shotgun (WGS) entry which is preliminary data.</text>
</comment>
<reference evidence="6 7" key="1">
    <citation type="submission" date="2019-06" db="EMBL/GenBank/DDBJ databases">
        <title>Whole genome sequence for Cellvibrionaceae sp. R142.</title>
        <authorList>
            <person name="Wang G."/>
        </authorList>
    </citation>
    <scope>NUCLEOTIDE SEQUENCE [LARGE SCALE GENOMIC DNA]</scope>
    <source>
        <strain evidence="6 7">R142</strain>
    </source>
</reference>
<comment type="catalytic activity">
    <reaction evidence="1">
        <text>ATP + protein L-histidine = ADP + protein N-phospho-L-histidine.</text>
        <dbReference type="EC" id="2.7.13.3"/>
    </reaction>
</comment>
<dbReference type="Gene3D" id="3.30.565.10">
    <property type="entry name" value="Histidine kinase-like ATPase, C-terminal domain"/>
    <property type="match status" value="1"/>
</dbReference>
<dbReference type="Pfam" id="PF02518">
    <property type="entry name" value="HATPase_c"/>
    <property type="match status" value="1"/>
</dbReference>
<keyword evidence="4" id="KW-0812">Transmembrane</keyword>
<dbReference type="PROSITE" id="PS50109">
    <property type="entry name" value="HIS_KIN"/>
    <property type="match status" value="1"/>
</dbReference>
<dbReference type="EC" id="2.7.13.3" evidence="2"/>
<name>A0A545SYX0_9GAMM</name>
<dbReference type="AlphaFoldDB" id="A0A545SYX0"/>
<gene>
    <name evidence="6" type="ORF">FKG94_21875</name>
</gene>
<keyword evidence="4" id="KW-1133">Transmembrane helix</keyword>
<dbReference type="SUPFAM" id="SSF55785">
    <property type="entry name" value="PYP-like sensor domain (PAS domain)"/>
    <property type="match status" value="1"/>
</dbReference>
<evidence type="ECO:0000256" key="1">
    <source>
        <dbReference type="ARBA" id="ARBA00000085"/>
    </source>
</evidence>
<dbReference type="PRINTS" id="PR00344">
    <property type="entry name" value="BCTRLSENSOR"/>
</dbReference>
<protein>
    <recommendedName>
        <fullName evidence="2">histidine kinase</fullName>
        <ecNumber evidence="2">2.7.13.3</ecNumber>
    </recommendedName>
</protein>
<dbReference type="SMART" id="SM00387">
    <property type="entry name" value="HATPase_c"/>
    <property type="match status" value="1"/>
</dbReference>
<dbReference type="OrthoDB" id="1931120at2"/>
<dbReference type="CDD" id="cd00075">
    <property type="entry name" value="HATPase"/>
    <property type="match status" value="1"/>
</dbReference>
<accession>A0A545SYX0</accession>
<feature type="domain" description="Histidine kinase" evidence="5">
    <location>
        <begin position="237"/>
        <end position="434"/>
    </location>
</feature>
<dbReference type="EMBL" id="VHSG01000025">
    <property type="protein sequence ID" value="TQV70172.1"/>
    <property type="molecule type" value="Genomic_DNA"/>
</dbReference>
<dbReference type="InterPro" id="IPR003594">
    <property type="entry name" value="HATPase_dom"/>
</dbReference>
<dbReference type="SUPFAM" id="SSF55874">
    <property type="entry name" value="ATPase domain of HSP90 chaperone/DNA topoisomerase II/histidine kinase"/>
    <property type="match status" value="1"/>
</dbReference>
<evidence type="ECO:0000256" key="4">
    <source>
        <dbReference type="SAM" id="Phobius"/>
    </source>
</evidence>
<dbReference type="RefSeq" id="WP_142929076.1">
    <property type="nucleotide sequence ID" value="NZ_ML660103.1"/>
</dbReference>
<keyword evidence="4" id="KW-0472">Membrane</keyword>
<evidence type="ECO:0000256" key="3">
    <source>
        <dbReference type="ARBA" id="ARBA00022553"/>
    </source>
</evidence>
<organism evidence="6 7">
    <name type="scientific">Exilibacterium tricleocarpae</name>
    <dbReference type="NCBI Taxonomy" id="2591008"/>
    <lineage>
        <taxon>Bacteria</taxon>
        <taxon>Pseudomonadati</taxon>
        <taxon>Pseudomonadota</taxon>
        <taxon>Gammaproteobacteria</taxon>
        <taxon>Cellvibrionales</taxon>
        <taxon>Cellvibrionaceae</taxon>
        <taxon>Exilibacterium</taxon>
    </lineage>
</organism>
<dbReference type="InterPro" id="IPR035965">
    <property type="entry name" value="PAS-like_dom_sf"/>
</dbReference>